<feature type="compositionally biased region" description="Basic and acidic residues" evidence="1">
    <location>
        <begin position="94"/>
        <end position="105"/>
    </location>
</feature>
<feature type="region of interest" description="Disordered" evidence="1">
    <location>
        <begin position="82"/>
        <end position="108"/>
    </location>
</feature>
<keyword evidence="3" id="KW-1185">Reference proteome</keyword>
<comment type="caution">
    <text evidence="2">The sequence shown here is derived from an EMBL/GenBank/DDBJ whole genome shotgun (WGS) entry which is preliminary data.</text>
</comment>
<evidence type="ECO:0000313" key="2">
    <source>
        <dbReference type="EMBL" id="MBB5873819.1"/>
    </source>
</evidence>
<feature type="compositionally biased region" description="Basic residues" evidence="1">
    <location>
        <begin position="84"/>
        <end position="93"/>
    </location>
</feature>
<dbReference type="AlphaFoldDB" id="A0A841C3C6"/>
<accession>A0A841C3C6</accession>
<evidence type="ECO:0000256" key="1">
    <source>
        <dbReference type="SAM" id="MobiDB-lite"/>
    </source>
</evidence>
<reference evidence="2 3" key="1">
    <citation type="submission" date="2020-08" db="EMBL/GenBank/DDBJ databases">
        <title>Sequencing the genomes of 1000 actinobacteria strains.</title>
        <authorList>
            <person name="Klenk H.-P."/>
        </authorList>
    </citation>
    <scope>NUCLEOTIDE SEQUENCE [LARGE SCALE GENOMIC DNA]</scope>
    <source>
        <strain evidence="2 3">DSM 45362</strain>
    </source>
</reference>
<dbReference type="EMBL" id="JACHMN010000003">
    <property type="protein sequence ID" value="MBB5873819.1"/>
    <property type="molecule type" value="Genomic_DNA"/>
</dbReference>
<gene>
    <name evidence="2" type="ORF">F4553_007253</name>
</gene>
<dbReference type="RefSeq" id="WP_184845426.1">
    <property type="nucleotide sequence ID" value="NZ_JACHMN010000003.1"/>
</dbReference>
<proteinExistence type="predicted"/>
<name>A0A841C3C6_9ACTN</name>
<dbReference type="Proteomes" id="UP000587527">
    <property type="component" value="Unassembled WGS sequence"/>
</dbReference>
<sequence>MSFGCFARKVRDPSLPHAWRVAALRCCVQLYRPIGFHATLAFLADVAGPYQRDEAALLRALEILIVSRRAWQADVRAYAETRRQAKRQGRRSPRPGDRNPDHTPDHWYGAPQQAALHALGSWHRPFVPDPKTPDRTGAAVLTCAAAALASDGSLTPEQQRSLLDSIAELQERLRRPGRHRDDSVAHKRDRDLLRLAMLAAAASPAAAALSHPGGSTAVR</sequence>
<evidence type="ECO:0000313" key="3">
    <source>
        <dbReference type="Proteomes" id="UP000587527"/>
    </source>
</evidence>
<protein>
    <submittedName>
        <fullName evidence="2">Uncharacterized protein</fullName>
    </submittedName>
</protein>
<organism evidence="2 3">
    <name type="scientific">Allocatelliglobosispora scoriae</name>
    <dbReference type="NCBI Taxonomy" id="643052"/>
    <lineage>
        <taxon>Bacteria</taxon>
        <taxon>Bacillati</taxon>
        <taxon>Actinomycetota</taxon>
        <taxon>Actinomycetes</taxon>
        <taxon>Micromonosporales</taxon>
        <taxon>Micromonosporaceae</taxon>
        <taxon>Allocatelliglobosispora</taxon>
    </lineage>
</organism>